<dbReference type="EMBL" id="KN822976">
    <property type="protein sequence ID" value="KIO30034.1"/>
    <property type="molecule type" value="Genomic_DNA"/>
</dbReference>
<protein>
    <recommendedName>
        <fullName evidence="1">F-box domain-containing protein</fullName>
    </recommendedName>
</protein>
<dbReference type="OrthoDB" id="3307094at2759"/>
<dbReference type="Proteomes" id="UP000054248">
    <property type="component" value="Unassembled WGS sequence"/>
</dbReference>
<dbReference type="SUPFAM" id="SSF81383">
    <property type="entry name" value="F-box domain"/>
    <property type="match status" value="1"/>
</dbReference>
<proteinExistence type="predicted"/>
<reference evidence="2 3" key="1">
    <citation type="submission" date="2014-04" db="EMBL/GenBank/DDBJ databases">
        <authorList>
            <consortium name="DOE Joint Genome Institute"/>
            <person name="Kuo A."/>
            <person name="Girlanda M."/>
            <person name="Perotto S."/>
            <person name="Kohler A."/>
            <person name="Nagy L.G."/>
            <person name="Floudas D."/>
            <person name="Copeland A."/>
            <person name="Barry K.W."/>
            <person name="Cichocki N."/>
            <person name="Veneault-Fourrey C."/>
            <person name="LaButti K."/>
            <person name="Lindquist E.A."/>
            <person name="Lipzen A."/>
            <person name="Lundell T."/>
            <person name="Morin E."/>
            <person name="Murat C."/>
            <person name="Sun H."/>
            <person name="Tunlid A."/>
            <person name="Henrissat B."/>
            <person name="Grigoriev I.V."/>
            <person name="Hibbett D.S."/>
            <person name="Martin F."/>
            <person name="Nordberg H.P."/>
            <person name="Cantor M.N."/>
            <person name="Hua S.X."/>
        </authorList>
    </citation>
    <scope>NUCLEOTIDE SEQUENCE [LARGE SCALE GENOMIC DNA]</scope>
    <source>
        <strain evidence="2 3">MUT 4182</strain>
    </source>
</reference>
<name>A0A0C3QQW0_9AGAM</name>
<dbReference type="InterPro" id="IPR001810">
    <property type="entry name" value="F-box_dom"/>
</dbReference>
<dbReference type="InterPro" id="IPR036047">
    <property type="entry name" value="F-box-like_dom_sf"/>
</dbReference>
<dbReference type="Gene3D" id="1.20.1280.50">
    <property type="match status" value="1"/>
</dbReference>
<dbReference type="AlphaFoldDB" id="A0A0C3QQW0"/>
<keyword evidence="3" id="KW-1185">Reference proteome</keyword>
<evidence type="ECO:0000259" key="1">
    <source>
        <dbReference type="Pfam" id="PF12937"/>
    </source>
</evidence>
<organism evidence="2 3">
    <name type="scientific">Tulasnella calospora MUT 4182</name>
    <dbReference type="NCBI Taxonomy" id="1051891"/>
    <lineage>
        <taxon>Eukaryota</taxon>
        <taxon>Fungi</taxon>
        <taxon>Dikarya</taxon>
        <taxon>Basidiomycota</taxon>
        <taxon>Agaricomycotina</taxon>
        <taxon>Agaricomycetes</taxon>
        <taxon>Cantharellales</taxon>
        <taxon>Tulasnellaceae</taxon>
        <taxon>Tulasnella</taxon>
    </lineage>
</organism>
<dbReference type="HOGENOM" id="CLU_035171_0_0_1"/>
<dbReference type="STRING" id="1051891.A0A0C3QQW0"/>
<feature type="domain" description="F-box" evidence="1">
    <location>
        <begin position="50"/>
        <end position="100"/>
    </location>
</feature>
<accession>A0A0C3QQW0</accession>
<evidence type="ECO:0000313" key="3">
    <source>
        <dbReference type="Proteomes" id="UP000054248"/>
    </source>
</evidence>
<gene>
    <name evidence="2" type="ORF">M407DRAFT_20891</name>
</gene>
<reference evidence="3" key="2">
    <citation type="submission" date="2015-01" db="EMBL/GenBank/DDBJ databases">
        <title>Evolutionary Origins and Diversification of the Mycorrhizal Mutualists.</title>
        <authorList>
            <consortium name="DOE Joint Genome Institute"/>
            <consortium name="Mycorrhizal Genomics Consortium"/>
            <person name="Kohler A."/>
            <person name="Kuo A."/>
            <person name="Nagy L.G."/>
            <person name="Floudas D."/>
            <person name="Copeland A."/>
            <person name="Barry K.W."/>
            <person name="Cichocki N."/>
            <person name="Veneault-Fourrey C."/>
            <person name="LaButti K."/>
            <person name="Lindquist E.A."/>
            <person name="Lipzen A."/>
            <person name="Lundell T."/>
            <person name="Morin E."/>
            <person name="Murat C."/>
            <person name="Riley R."/>
            <person name="Ohm R."/>
            <person name="Sun H."/>
            <person name="Tunlid A."/>
            <person name="Henrissat B."/>
            <person name="Grigoriev I.V."/>
            <person name="Hibbett D.S."/>
            <person name="Martin F."/>
        </authorList>
    </citation>
    <scope>NUCLEOTIDE SEQUENCE [LARGE SCALE GENOMIC DNA]</scope>
    <source>
        <strain evidence="3">MUT 4182</strain>
    </source>
</reference>
<sequence length="560" mass="63181">MRRHTDDRELDGRTLSQCDEELGALRSIQKQLERRVASVCRKRNTFSPVNALPPELLVIIFRISIDSEPVMVWSDRGSFMLVCHYWNHLVNNTPSLWTKIQKSAVPPNAFITRALENSKDSPLEIEYNAAYGRTVQADENAFLSAIFLHAHRWRKATLSVREGAQELERMTTLSAPLLESLSLSALGDPERARDEPLDIFGGRPPAKLQELFLECIPVPWSPKTLCNLKVLDITSIHHLSPSLDQLFAILSASPSLESLSILNVSFSGDANAPLPNPIHMSTLKKLSLKEISPKITNRILAAIHAPECKFGSLRPAVQVDPFETIFTPDVSHFFDHIRSSAYASSVFCGVGDVTISWEGSWHIVLDVENIRIARRLLDWLSVSPEPKSPAVPLHLTIIESDSHLVEDILAVMADTEAVHRVTFGYQVPVAGALGMLATGSLVEGSAPELYPTLEEMWIGKSMDDDEWEHLLRMLRKRLGETEARDGDQHVKPLRRLELGGDWYTEDDETVITEFRLIHWPNRLEEVRRLLGHDGVLLWYRWIVTEDGTLQDQPGYRGWNN</sequence>
<dbReference type="SUPFAM" id="SSF52047">
    <property type="entry name" value="RNI-like"/>
    <property type="match status" value="1"/>
</dbReference>
<dbReference type="Pfam" id="PF12937">
    <property type="entry name" value="F-box-like"/>
    <property type="match status" value="1"/>
</dbReference>
<evidence type="ECO:0000313" key="2">
    <source>
        <dbReference type="EMBL" id="KIO30034.1"/>
    </source>
</evidence>
<dbReference type="Gene3D" id="3.80.10.10">
    <property type="entry name" value="Ribonuclease Inhibitor"/>
    <property type="match status" value="1"/>
</dbReference>
<dbReference type="InterPro" id="IPR032675">
    <property type="entry name" value="LRR_dom_sf"/>
</dbReference>